<dbReference type="Pfam" id="PF03739">
    <property type="entry name" value="LptF_LptG"/>
    <property type="match status" value="1"/>
</dbReference>
<organism evidence="7 8">
    <name type="scientific">Prosthecobacter vanneervenii</name>
    <dbReference type="NCBI Taxonomy" id="48466"/>
    <lineage>
        <taxon>Bacteria</taxon>
        <taxon>Pseudomonadati</taxon>
        <taxon>Verrucomicrobiota</taxon>
        <taxon>Verrucomicrobiia</taxon>
        <taxon>Verrucomicrobiales</taxon>
        <taxon>Verrucomicrobiaceae</taxon>
        <taxon>Prosthecobacter</taxon>
    </lineage>
</organism>
<sequence length="573" mass="65233">MKQWLQKINEAWQKARELPYIGRSSFAVAIVLLVISMMTGWHRTHPDDGVDMAMQQAQQAQMDVPEGILVLSRVLPYLNLWVQLGVPVLLLVVWRRWGDLRRLMLPATISSVSIALWSIASELVDYIAHAHMTEIGEPPVPVAFAFKLACIALVYLSVPFVLHYYRRIGVLERYTLRTFLHPLVFCFVSFFTLWIIMDLLDNMKDFQESKVGPLRVISFYLSMIPFVYTQILPAALLLAVLYSLTRMSRANELISMLGTGRSLLRVLSPIFLCGIYACLLNMAANYYWGPRAEGNREAVFRAMSVHAADSIMASQIMFHDEQSHRTWYVGTFPFSMRSGAERMHEVQIREETKDGQPLRTIIAPSVGWSSRNGWRFYDGKELIYENGSVVDIRTFPKDRNGQPVLQVPGIEETPWSLVSYALRPDFMGVPELLSYLRAHPKAADDKLAPFRTHLWHRFALPWQPMALLLVAAPLGVAYSRRGSVGGIAVSVFLFFIFMFTNNLFLNLGKGGHLPTWLTVWIPHMIFGGLGLVLFYYRSANRDLPSFKLRLFKKKSAPQIARPRNRRTAGASAT</sequence>
<keyword evidence="3 6" id="KW-0812">Transmembrane</keyword>
<keyword evidence="2" id="KW-1003">Cell membrane</keyword>
<name>A0A7W7YE73_9BACT</name>
<feature type="transmembrane region" description="Helical" evidence="6">
    <location>
        <begin position="20"/>
        <end position="41"/>
    </location>
</feature>
<evidence type="ECO:0000256" key="6">
    <source>
        <dbReference type="SAM" id="Phobius"/>
    </source>
</evidence>
<evidence type="ECO:0000256" key="3">
    <source>
        <dbReference type="ARBA" id="ARBA00022692"/>
    </source>
</evidence>
<feature type="transmembrane region" description="Helical" evidence="6">
    <location>
        <begin position="459"/>
        <end position="478"/>
    </location>
</feature>
<feature type="transmembrane region" description="Helical" evidence="6">
    <location>
        <begin position="174"/>
        <end position="197"/>
    </location>
</feature>
<keyword evidence="4 6" id="KW-1133">Transmembrane helix</keyword>
<feature type="transmembrane region" description="Helical" evidence="6">
    <location>
        <begin position="217"/>
        <end position="242"/>
    </location>
</feature>
<evidence type="ECO:0000313" key="7">
    <source>
        <dbReference type="EMBL" id="MBB5034570.1"/>
    </source>
</evidence>
<feature type="transmembrane region" description="Helical" evidence="6">
    <location>
        <begin position="74"/>
        <end position="94"/>
    </location>
</feature>
<gene>
    <name evidence="7" type="ORF">HNQ65_004175</name>
</gene>
<dbReference type="GO" id="GO:0043190">
    <property type="term" value="C:ATP-binding cassette (ABC) transporter complex"/>
    <property type="evidence" value="ECO:0007669"/>
    <property type="project" value="TreeGrafter"/>
</dbReference>
<dbReference type="GO" id="GO:0015920">
    <property type="term" value="P:lipopolysaccharide transport"/>
    <property type="evidence" value="ECO:0007669"/>
    <property type="project" value="TreeGrafter"/>
</dbReference>
<proteinExistence type="predicted"/>
<evidence type="ECO:0000256" key="4">
    <source>
        <dbReference type="ARBA" id="ARBA00022989"/>
    </source>
</evidence>
<dbReference type="PANTHER" id="PTHR33529">
    <property type="entry name" value="SLR0882 PROTEIN-RELATED"/>
    <property type="match status" value="1"/>
</dbReference>
<feature type="transmembrane region" description="Helical" evidence="6">
    <location>
        <begin position="485"/>
        <end position="505"/>
    </location>
</feature>
<accession>A0A7W7YE73</accession>
<evidence type="ECO:0000256" key="5">
    <source>
        <dbReference type="ARBA" id="ARBA00023136"/>
    </source>
</evidence>
<dbReference type="RefSeq" id="WP_184342504.1">
    <property type="nucleotide sequence ID" value="NZ_JACHIG010000010.1"/>
</dbReference>
<feature type="transmembrane region" description="Helical" evidence="6">
    <location>
        <begin position="103"/>
        <end position="120"/>
    </location>
</feature>
<dbReference type="PANTHER" id="PTHR33529:SF6">
    <property type="entry name" value="YJGP_YJGQ FAMILY PERMEASE"/>
    <property type="match status" value="1"/>
</dbReference>
<protein>
    <submittedName>
        <fullName evidence="7">LPS export ABC transporter permease LptG</fullName>
    </submittedName>
</protein>
<dbReference type="AlphaFoldDB" id="A0A7W7YE73"/>
<keyword evidence="8" id="KW-1185">Reference proteome</keyword>
<comment type="subcellular location">
    <subcellularLocation>
        <location evidence="1">Cell membrane</location>
        <topology evidence="1">Multi-pass membrane protein</topology>
    </subcellularLocation>
</comment>
<evidence type="ECO:0000313" key="8">
    <source>
        <dbReference type="Proteomes" id="UP000590740"/>
    </source>
</evidence>
<evidence type="ECO:0000256" key="2">
    <source>
        <dbReference type="ARBA" id="ARBA00022475"/>
    </source>
</evidence>
<comment type="caution">
    <text evidence="7">The sequence shown here is derived from an EMBL/GenBank/DDBJ whole genome shotgun (WGS) entry which is preliminary data.</text>
</comment>
<feature type="transmembrane region" description="Helical" evidence="6">
    <location>
        <begin position="140"/>
        <end position="162"/>
    </location>
</feature>
<feature type="transmembrane region" description="Helical" evidence="6">
    <location>
        <begin position="263"/>
        <end position="288"/>
    </location>
</feature>
<keyword evidence="5 6" id="KW-0472">Membrane</keyword>
<dbReference type="Proteomes" id="UP000590740">
    <property type="component" value="Unassembled WGS sequence"/>
</dbReference>
<dbReference type="InterPro" id="IPR005495">
    <property type="entry name" value="LptG/LptF_permease"/>
</dbReference>
<dbReference type="EMBL" id="JACHIG010000010">
    <property type="protein sequence ID" value="MBB5034570.1"/>
    <property type="molecule type" value="Genomic_DNA"/>
</dbReference>
<evidence type="ECO:0000256" key="1">
    <source>
        <dbReference type="ARBA" id="ARBA00004651"/>
    </source>
</evidence>
<reference evidence="7 8" key="1">
    <citation type="submission" date="2020-08" db="EMBL/GenBank/DDBJ databases">
        <title>Genomic Encyclopedia of Type Strains, Phase IV (KMG-IV): sequencing the most valuable type-strain genomes for metagenomic binning, comparative biology and taxonomic classification.</title>
        <authorList>
            <person name="Goeker M."/>
        </authorList>
    </citation>
    <scope>NUCLEOTIDE SEQUENCE [LARGE SCALE GENOMIC DNA]</scope>
    <source>
        <strain evidence="7 8">DSM 12252</strain>
    </source>
</reference>
<feature type="transmembrane region" description="Helical" evidence="6">
    <location>
        <begin position="517"/>
        <end position="536"/>
    </location>
</feature>